<sequence>MAESSVHHSRRKSRIGKNKYKVEEASSAEVVVTPALSKETIALDTSVDNSKSKASRDVNRSLDERMSSPNEEVQGRVNNQWKSQYSRRIPRNPQANKSTENSKW</sequence>
<dbReference type="GO" id="GO:0040029">
    <property type="term" value="P:epigenetic regulation of gene expression"/>
    <property type="evidence" value="ECO:0007669"/>
    <property type="project" value="TreeGrafter"/>
</dbReference>
<dbReference type="InterPro" id="IPR038808">
    <property type="entry name" value="MOS1-like"/>
</dbReference>
<organism evidence="2">
    <name type="scientific">Salix viminalis</name>
    <name type="common">Common osier</name>
    <name type="synonym">Basket willow</name>
    <dbReference type="NCBI Taxonomy" id="40686"/>
    <lineage>
        <taxon>Eukaryota</taxon>
        <taxon>Viridiplantae</taxon>
        <taxon>Streptophyta</taxon>
        <taxon>Embryophyta</taxon>
        <taxon>Tracheophyta</taxon>
        <taxon>Spermatophyta</taxon>
        <taxon>Magnoliopsida</taxon>
        <taxon>eudicotyledons</taxon>
        <taxon>Gunneridae</taxon>
        <taxon>Pentapetalae</taxon>
        <taxon>rosids</taxon>
        <taxon>fabids</taxon>
        <taxon>Malpighiales</taxon>
        <taxon>Salicaceae</taxon>
        <taxon>Saliceae</taxon>
        <taxon>Salix</taxon>
    </lineage>
</organism>
<gene>
    <name evidence="2" type="ORF">SVIM_LOCUS28676</name>
</gene>
<feature type="compositionally biased region" description="Basic and acidic residues" evidence="1">
    <location>
        <begin position="50"/>
        <end position="66"/>
    </location>
</feature>
<protein>
    <submittedName>
        <fullName evidence="2">Uncharacterized protein</fullName>
    </submittedName>
</protein>
<dbReference type="PANTHER" id="PTHR34805">
    <property type="entry name" value="PROTEIN MODIFIER OF SNC1 1"/>
    <property type="match status" value="1"/>
</dbReference>
<feature type="compositionally biased region" description="Polar residues" evidence="1">
    <location>
        <begin position="93"/>
        <end position="104"/>
    </location>
</feature>
<feature type="compositionally biased region" description="Basic residues" evidence="1">
    <location>
        <begin position="7"/>
        <end position="19"/>
    </location>
</feature>
<name>A0A6N2KD52_SALVM</name>
<evidence type="ECO:0000256" key="1">
    <source>
        <dbReference type="SAM" id="MobiDB-lite"/>
    </source>
</evidence>
<dbReference type="EMBL" id="CAADRP010000091">
    <property type="protein sequence ID" value="VFU22907.1"/>
    <property type="molecule type" value="Genomic_DNA"/>
</dbReference>
<dbReference type="PANTHER" id="PTHR34805:SF1">
    <property type="entry name" value="PROTEIN MODIFIER OF SNC1 1"/>
    <property type="match status" value="1"/>
</dbReference>
<feature type="compositionally biased region" description="Polar residues" evidence="1">
    <location>
        <begin position="67"/>
        <end position="86"/>
    </location>
</feature>
<feature type="region of interest" description="Disordered" evidence="1">
    <location>
        <begin position="1"/>
        <end position="104"/>
    </location>
</feature>
<evidence type="ECO:0000313" key="2">
    <source>
        <dbReference type="EMBL" id="VFU22907.1"/>
    </source>
</evidence>
<proteinExistence type="predicted"/>
<reference evidence="2" key="1">
    <citation type="submission" date="2019-03" db="EMBL/GenBank/DDBJ databases">
        <authorList>
            <person name="Mank J."/>
            <person name="Almeida P."/>
        </authorList>
    </citation>
    <scope>NUCLEOTIDE SEQUENCE</scope>
    <source>
        <strain evidence="2">78183</strain>
    </source>
</reference>
<dbReference type="AlphaFoldDB" id="A0A6N2KD52"/>
<accession>A0A6N2KD52</accession>